<dbReference type="PANTHER" id="PTHR39338:SF7">
    <property type="entry name" value="BLL6692 PROTEIN"/>
    <property type="match status" value="1"/>
</dbReference>
<dbReference type="Pfam" id="PF05762">
    <property type="entry name" value="VWA_CoxE"/>
    <property type="match status" value="1"/>
</dbReference>
<dbReference type="InterPro" id="IPR008912">
    <property type="entry name" value="Uncharacterised_CoxE"/>
</dbReference>
<dbReference type="RefSeq" id="WP_143330213.1">
    <property type="nucleotide sequence ID" value="NZ_MUKV01000007.1"/>
</dbReference>
<dbReference type="AlphaFoldDB" id="A0A1W0D3P2"/>
<dbReference type="Proteomes" id="UP000192721">
    <property type="component" value="Unassembled WGS sequence"/>
</dbReference>
<dbReference type="PANTHER" id="PTHR39338">
    <property type="entry name" value="BLL5662 PROTEIN-RELATED"/>
    <property type="match status" value="1"/>
</dbReference>
<proteinExistence type="predicted"/>
<sequence length="394" mass="45723">MLIDFFYALRDADLPVTLKEFLTLLEALQKRVAFGDVDAFYYLARTTLIKDEKHFDRFDQVFGKHFKGLSQTLDELKTGIPEDWLRKQVEKHLSEEDKRRLEALGWEQLMDTLRQRLQEQQERHQGGNKWIGTGGTSPFGAFGYNPAGIRIGQHESRHRRAVKVWDQREFRNFDDSVELGTRNLKIALRRLREFARDGAEEVLDLDATIAATAGKAGMLDLRMQRELRNAVKVLVLFDIGGSMDDHVKACEELFSAVKSEFKHLEYFYFHNCVYEAVWKDNARRHTQTFPTWDLIHTFGSDYKLIIVGDATMSPYEISYPGGSVEHMNQEAGEIWLRRLLGHFKHAAWLNPVPEAHWEYTQSLHMLRQLMSGRMYGLTLQGIDQAMRALKRSAP</sequence>
<evidence type="ECO:0000313" key="1">
    <source>
        <dbReference type="EMBL" id="OQS41657.1"/>
    </source>
</evidence>
<dbReference type="EMBL" id="MUKV01000007">
    <property type="protein sequence ID" value="OQS41657.1"/>
    <property type="molecule type" value="Genomic_DNA"/>
</dbReference>
<protein>
    <submittedName>
        <fullName evidence="1">VWA domain-containing protein</fullName>
    </submittedName>
</protein>
<comment type="caution">
    <text evidence="1">The sequence shown here is derived from an EMBL/GenBank/DDBJ whole genome shotgun (WGS) entry which is preliminary data.</text>
</comment>
<evidence type="ECO:0000313" key="2">
    <source>
        <dbReference type="Proteomes" id="UP000192721"/>
    </source>
</evidence>
<organism evidence="1 2">
    <name type="scientific">Chromobacterium haemolyticum</name>
    <dbReference type="NCBI Taxonomy" id="394935"/>
    <lineage>
        <taxon>Bacteria</taxon>
        <taxon>Pseudomonadati</taxon>
        <taxon>Pseudomonadota</taxon>
        <taxon>Betaproteobacteria</taxon>
        <taxon>Neisseriales</taxon>
        <taxon>Chromobacteriaceae</taxon>
        <taxon>Chromobacterium</taxon>
    </lineage>
</organism>
<reference evidence="1 2" key="1">
    <citation type="submission" date="2017-02" db="EMBL/GenBank/DDBJ databases">
        <title>Chromobacterium haemolyticum H5244.</title>
        <authorList>
            <person name="Gulvik C.A."/>
        </authorList>
    </citation>
    <scope>NUCLEOTIDE SEQUENCE [LARGE SCALE GENOMIC DNA]</scope>
    <source>
        <strain evidence="1 2">H5244</strain>
    </source>
</reference>
<name>A0A1W0D3P2_9NEIS</name>
<gene>
    <name evidence="1" type="ORF">B0T45_07945</name>
</gene>
<accession>A0A1W0D3P2</accession>